<evidence type="ECO:0000259" key="8">
    <source>
        <dbReference type="PROSITE" id="PS51296"/>
    </source>
</evidence>
<keyword evidence="7" id="KW-0472">Membrane</keyword>
<dbReference type="AlphaFoldDB" id="A0A1G2KJQ2"/>
<dbReference type="STRING" id="1802270.A3C07_04635"/>
<evidence type="ECO:0000256" key="3">
    <source>
        <dbReference type="ARBA" id="ARBA00023004"/>
    </source>
</evidence>
<dbReference type="InterPro" id="IPR014349">
    <property type="entry name" value="Rieske_Fe-S_prot"/>
</dbReference>
<keyword evidence="5" id="KW-1015">Disulfide bond</keyword>
<organism evidence="9 10">
    <name type="scientific">Candidatus Sungbacteria bacterium RIFCSPHIGHO2_02_FULL_47_11</name>
    <dbReference type="NCBI Taxonomy" id="1802270"/>
    <lineage>
        <taxon>Bacteria</taxon>
        <taxon>Candidatus Sungiibacteriota</taxon>
    </lineage>
</organism>
<keyword evidence="3" id="KW-0408">Iron</keyword>
<dbReference type="InterPro" id="IPR017941">
    <property type="entry name" value="Rieske_2Fe-2S"/>
</dbReference>
<evidence type="ECO:0000313" key="10">
    <source>
        <dbReference type="Proteomes" id="UP000179023"/>
    </source>
</evidence>
<dbReference type="GO" id="GO:0051537">
    <property type="term" value="F:2 iron, 2 sulfur cluster binding"/>
    <property type="evidence" value="ECO:0007669"/>
    <property type="project" value="UniProtKB-KW"/>
</dbReference>
<evidence type="ECO:0000256" key="5">
    <source>
        <dbReference type="ARBA" id="ARBA00023157"/>
    </source>
</evidence>
<proteinExistence type="predicted"/>
<evidence type="ECO:0000256" key="7">
    <source>
        <dbReference type="SAM" id="Phobius"/>
    </source>
</evidence>
<keyword evidence="2" id="KW-0479">Metal-binding</keyword>
<dbReference type="GO" id="GO:0016020">
    <property type="term" value="C:membrane"/>
    <property type="evidence" value="ECO:0007669"/>
    <property type="project" value="InterPro"/>
</dbReference>
<dbReference type="Proteomes" id="UP000179023">
    <property type="component" value="Unassembled WGS sequence"/>
</dbReference>
<dbReference type="EMBL" id="MHQI01000057">
    <property type="protein sequence ID" value="OGZ98741.1"/>
    <property type="molecule type" value="Genomic_DNA"/>
</dbReference>
<dbReference type="Gene3D" id="2.102.10.10">
    <property type="entry name" value="Rieske [2Fe-2S] iron-sulphur domain"/>
    <property type="match status" value="1"/>
</dbReference>
<keyword evidence="4" id="KW-0411">Iron-sulfur</keyword>
<comment type="cofactor">
    <cofactor evidence="6">
        <name>[2Fe-2S] cluster</name>
        <dbReference type="ChEBI" id="CHEBI:190135"/>
    </cofactor>
</comment>
<dbReference type="GO" id="GO:0046872">
    <property type="term" value="F:metal ion binding"/>
    <property type="evidence" value="ECO:0007669"/>
    <property type="project" value="UniProtKB-KW"/>
</dbReference>
<accession>A0A1G2KJQ2</accession>
<evidence type="ECO:0000256" key="4">
    <source>
        <dbReference type="ARBA" id="ARBA00023014"/>
    </source>
</evidence>
<dbReference type="PROSITE" id="PS51296">
    <property type="entry name" value="RIESKE"/>
    <property type="match status" value="1"/>
</dbReference>
<evidence type="ECO:0000256" key="1">
    <source>
        <dbReference type="ARBA" id="ARBA00022714"/>
    </source>
</evidence>
<evidence type="ECO:0000256" key="6">
    <source>
        <dbReference type="ARBA" id="ARBA00034078"/>
    </source>
</evidence>
<sequence>MVIEKQGQVKTGVLAKAKLSRRDFLGWIIQFGLFTTLAGMIAPALTYLWPVTRRGPAGGLSDVCAEDDILVWGGKKIILAGSAILVIRTPQGFKAYSAICTHLGCLVEWDGKKREIICPCHAGLFDLDGKVVAGPPPRPLPSYEVSVVNGRVMVKV</sequence>
<evidence type="ECO:0000256" key="2">
    <source>
        <dbReference type="ARBA" id="ARBA00022723"/>
    </source>
</evidence>
<dbReference type="PANTHER" id="PTHR10134">
    <property type="entry name" value="CYTOCHROME B-C1 COMPLEX SUBUNIT RIESKE, MITOCHONDRIAL"/>
    <property type="match status" value="1"/>
</dbReference>
<feature type="domain" description="Rieske" evidence="8">
    <location>
        <begin position="61"/>
        <end position="154"/>
    </location>
</feature>
<dbReference type="Pfam" id="PF00355">
    <property type="entry name" value="Rieske"/>
    <property type="match status" value="1"/>
</dbReference>
<name>A0A1G2KJQ2_9BACT</name>
<dbReference type="SUPFAM" id="SSF50022">
    <property type="entry name" value="ISP domain"/>
    <property type="match status" value="1"/>
</dbReference>
<reference evidence="9 10" key="1">
    <citation type="journal article" date="2016" name="Nat. Commun.">
        <title>Thousands of microbial genomes shed light on interconnected biogeochemical processes in an aquifer system.</title>
        <authorList>
            <person name="Anantharaman K."/>
            <person name="Brown C.T."/>
            <person name="Hug L.A."/>
            <person name="Sharon I."/>
            <person name="Castelle C.J."/>
            <person name="Probst A.J."/>
            <person name="Thomas B.C."/>
            <person name="Singh A."/>
            <person name="Wilkins M.J."/>
            <person name="Karaoz U."/>
            <person name="Brodie E.L."/>
            <person name="Williams K.H."/>
            <person name="Hubbard S.S."/>
            <person name="Banfield J.F."/>
        </authorList>
    </citation>
    <scope>NUCLEOTIDE SEQUENCE [LARGE SCALE GENOMIC DNA]</scope>
</reference>
<gene>
    <name evidence="9" type="ORF">A3C07_04635</name>
</gene>
<evidence type="ECO:0000313" key="9">
    <source>
        <dbReference type="EMBL" id="OGZ98741.1"/>
    </source>
</evidence>
<dbReference type="InterPro" id="IPR005805">
    <property type="entry name" value="Rieske_Fe-S_prot_C"/>
</dbReference>
<comment type="caution">
    <text evidence="9">The sequence shown here is derived from an EMBL/GenBank/DDBJ whole genome shotgun (WGS) entry which is preliminary data.</text>
</comment>
<feature type="transmembrane region" description="Helical" evidence="7">
    <location>
        <begin position="24"/>
        <end position="49"/>
    </location>
</feature>
<dbReference type="PRINTS" id="PR00162">
    <property type="entry name" value="RIESKE"/>
</dbReference>
<keyword evidence="7" id="KW-0812">Transmembrane</keyword>
<keyword evidence="7" id="KW-1133">Transmembrane helix</keyword>
<dbReference type="CDD" id="cd03467">
    <property type="entry name" value="Rieske"/>
    <property type="match status" value="1"/>
</dbReference>
<dbReference type="InterPro" id="IPR036922">
    <property type="entry name" value="Rieske_2Fe-2S_sf"/>
</dbReference>
<keyword evidence="1" id="KW-0001">2Fe-2S</keyword>
<protein>
    <recommendedName>
        <fullName evidence="8">Rieske domain-containing protein</fullName>
    </recommendedName>
</protein>